<reference evidence="1" key="2">
    <citation type="journal article" date="2015" name="Fish Shellfish Immunol.">
        <title>Early steps in the European eel (Anguilla anguilla)-Vibrio vulnificus interaction in the gills: Role of the RtxA13 toxin.</title>
        <authorList>
            <person name="Callol A."/>
            <person name="Pajuelo D."/>
            <person name="Ebbesson L."/>
            <person name="Teles M."/>
            <person name="MacKenzie S."/>
            <person name="Amaro C."/>
        </authorList>
    </citation>
    <scope>NUCLEOTIDE SEQUENCE</scope>
</reference>
<dbReference type="EMBL" id="GBXM01018531">
    <property type="protein sequence ID" value="JAH90046.1"/>
    <property type="molecule type" value="Transcribed_RNA"/>
</dbReference>
<protein>
    <submittedName>
        <fullName evidence="1">Uncharacterized protein</fullName>
    </submittedName>
</protein>
<proteinExistence type="predicted"/>
<evidence type="ECO:0000313" key="1">
    <source>
        <dbReference type="EMBL" id="JAH90046.1"/>
    </source>
</evidence>
<accession>A0A0E9WIC7</accession>
<sequence length="39" mass="4312">MLACLSHTSLEINQIQATEALNILCSVLSKQNERGLKIK</sequence>
<name>A0A0E9WIC7_ANGAN</name>
<dbReference type="AlphaFoldDB" id="A0A0E9WIC7"/>
<reference evidence="1" key="1">
    <citation type="submission" date="2014-11" db="EMBL/GenBank/DDBJ databases">
        <authorList>
            <person name="Amaro Gonzalez C."/>
        </authorList>
    </citation>
    <scope>NUCLEOTIDE SEQUENCE</scope>
</reference>
<organism evidence="1">
    <name type="scientific">Anguilla anguilla</name>
    <name type="common">European freshwater eel</name>
    <name type="synonym">Muraena anguilla</name>
    <dbReference type="NCBI Taxonomy" id="7936"/>
    <lineage>
        <taxon>Eukaryota</taxon>
        <taxon>Metazoa</taxon>
        <taxon>Chordata</taxon>
        <taxon>Craniata</taxon>
        <taxon>Vertebrata</taxon>
        <taxon>Euteleostomi</taxon>
        <taxon>Actinopterygii</taxon>
        <taxon>Neopterygii</taxon>
        <taxon>Teleostei</taxon>
        <taxon>Anguilliformes</taxon>
        <taxon>Anguillidae</taxon>
        <taxon>Anguilla</taxon>
    </lineage>
</organism>